<protein>
    <submittedName>
        <fullName evidence="1">Uncharacterized protein</fullName>
    </submittedName>
</protein>
<accession>A0A1A9I763</accession>
<name>A0A1A9I763_9BACT</name>
<dbReference type="STRING" id="1176587.A8C56_22960"/>
<organism evidence="1 2">
    <name type="scientific">Niabella ginsenosidivorans</name>
    <dbReference type="NCBI Taxonomy" id="1176587"/>
    <lineage>
        <taxon>Bacteria</taxon>
        <taxon>Pseudomonadati</taxon>
        <taxon>Bacteroidota</taxon>
        <taxon>Chitinophagia</taxon>
        <taxon>Chitinophagales</taxon>
        <taxon>Chitinophagaceae</taxon>
        <taxon>Niabella</taxon>
    </lineage>
</organism>
<evidence type="ECO:0000313" key="1">
    <source>
        <dbReference type="EMBL" id="ANH83456.1"/>
    </source>
</evidence>
<keyword evidence="2" id="KW-1185">Reference proteome</keyword>
<dbReference type="Proteomes" id="UP000077667">
    <property type="component" value="Chromosome"/>
</dbReference>
<proteinExistence type="predicted"/>
<gene>
    <name evidence="1" type="ORF">A8C56_22960</name>
</gene>
<dbReference type="AlphaFoldDB" id="A0A1A9I763"/>
<dbReference type="EMBL" id="CP015772">
    <property type="protein sequence ID" value="ANH83456.1"/>
    <property type="molecule type" value="Genomic_DNA"/>
</dbReference>
<reference evidence="1 2" key="1">
    <citation type="submission" date="2016-05" db="EMBL/GenBank/DDBJ databases">
        <title>Niabella ginsenosidivorans BS26 whole genome sequencing.</title>
        <authorList>
            <person name="Im W.T."/>
            <person name="Siddiqi M.Z."/>
        </authorList>
    </citation>
    <scope>NUCLEOTIDE SEQUENCE [LARGE SCALE GENOMIC DNA]</scope>
    <source>
        <strain evidence="1 2">BS26</strain>
    </source>
</reference>
<dbReference type="KEGG" id="nia:A8C56_22960"/>
<sequence>MLLPVKIHLPDKRRLTLAATANCSFFYFMEFSGYCFLITNCNMKENSLARKSLSCNPANG</sequence>
<evidence type="ECO:0000313" key="2">
    <source>
        <dbReference type="Proteomes" id="UP000077667"/>
    </source>
</evidence>